<protein>
    <submittedName>
        <fullName evidence="2">Allophanate hydrolase</fullName>
    </submittedName>
</protein>
<dbReference type="OrthoDB" id="9811471at2"/>
<feature type="domain" description="Amidase" evidence="1">
    <location>
        <begin position="34"/>
        <end position="448"/>
    </location>
</feature>
<dbReference type="SUPFAM" id="SSF75304">
    <property type="entry name" value="Amidase signature (AS) enzymes"/>
    <property type="match status" value="1"/>
</dbReference>
<gene>
    <name evidence="2" type="ORF">EDC64_102152</name>
</gene>
<dbReference type="Gene3D" id="3.90.1300.10">
    <property type="entry name" value="Amidase signature (AS) domain"/>
    <property type="match status" value="1"/>
</dbReference>
<dbReference type="EMBL" id="SMAI01000002">
    <property type="protein sequence ID" value="TCT06673.1"/>
    <property type="molecule type" value="Genomic_DNA"/>
</dbReference>
<dbReference type="Proteomes" id="UP000294664">
    <property type="component" value="Unassembled WGS sequence"/>
</dbReference>
<dbReference type="Gene3D" id="1.20.58.1700">
    <property type="match status" value="1"/>
</dbReference>
<dbReference type="InterPro" id="IPR023631">
    <property type="entry name" value="Amidase_dom"/>
</dbReference>
<proteinExistence type="predicted"/>
<sequence>MTETASNPVDPGMRLEIGALGRAYRARTLTPAAIIELVYARIAARGEDGVWNHLVPKETALAQAAALGEIPQDAGPLWGIPCAIKDNLDVPGLPTTSGLAVSRYIAETTGPAISRLIAGGAIVIGKTSMDQFALGLVGVRTERPSASCVFNPDFIPGGSSAGSGVAVAAGLVAFSLGNDAAGSGRVPAALNNIVGIKPTPGLISNRAVSGGGVVRSIETISVFALSCADGMTVFREMAGYDDADAFSRPQADTVDLAIAPIPERFAFGVPMAAQRDFHGDADAAALFDAAIARLTAMGGTPVEIDFALLNEAQAILYDGPWIAERTTWLAPKLERYGSQLHPVTRTILESGNQYSARDLFRAQHRLAEIRQYVRRLFREISVLVVPSTPTTFTKAQVEADPIALNSKLGIYTNFVNLLGMCGVAVPNGFRSDGLPQGITFLALELQDAVVASFGDAYLTASGAVTGGPQG</sequence>
<comment type="caution">
    <text evidence="2">The sequence shown here is derived from an EMBL/GenBank/DDBJ whole genome shotgun (WGS) entry which is preliminary data.</text>
</comment>
<dbReference type="AlphaFoldDB" id="A0A4R3M1S1"/>
<dbReference type="NCBIfam" id="NF006043">
    <property type="entry name" value="PRK08186.1"/>
    <property type="match status" value="1"/>
</dbReference>
<dbReference type="InterPro" id="IPR036928">
    <property type="entry name" value="AS_sf"/>
</dbReference>
<accession>A0A4R3M1S1</accession>
<reference evidence="2 3" key="1">
    <citation type="submission" date="2019-03" db="EMBL/GenBank/DDBJ databases">
        <title>Genomic Encyclopedia of Type Strains, Phase IV (KMG-IV): sequencing the most valuable type-strain genomes for metagenomic binning, comparative biology and taxonomic classification.</title>
        <authorList>
            <person name="Goeker M."/>
        </authorList>
    </citation>
    <scope>NUCLEOTIDE SEQUENCE [LARGE SCALE GENOMIC DNA]</scope>
    <source>
        <strain evidence="2 3">DSM 9035</strain>
    </source>
</reference>
<dbReference type="GO" id="GO:0016787">
    <property type="term" value="F:hydrolase activity"/>
    <property type="evidence" value="ECO:0007669"/>
    <property type="project" value="UniProtKB-KW"/>
</dbReference>
<organism evidence="2 3">
    <name type="scientific">Aquabacter spiritensis</name>
    <dbReference type="NCBI Taxonomy" id="933073"/>
    <lineage>
        <taxon>Bacteria</taxon>
        <taxon>Pseudomonadati</taxon>
        <taxon>Pseudomonadota</taxon>
        <taxon>Alphaproteobacteria</taxon>
        <taxon>Hyphomicrobiales</taxon>
        <taxon>Xanthobacteraceae</taxon>
        <taxon>Aquabacter</taxon>
    </lineage>
</organism>
<dbReference type="PANTHER" id="PTHR11895:SF169">
    <property type="entry name" value="GLUTAMYL-TRNA(GLN) AMIDOTRANSFERASE"/>
    <property type="match status" value="1"/>
</dbReference>
<dbReference type="PANTHER" id="PTHR11895">
    <property type="entry name" value="TRANSAMIDASE"/>
    <property type="match status" value="1"/>
</dbReference>
<keyword evidence="3" id="KW-1185">Reference proteome</keyword>
<dbReference type="Pfam" id="PF01425">
    <property type="entry name" value="Amidase"/>
    <property type="match status" value="1"/>
</dbReference>
<dbReference type="InterPro" id="IPR000120">
    <property type="entry name" value="Amidase"/>
</dbReference>
<evidence type="ECO:0000313" key="2">
    <source>
        <dbReference type="EMBL" id="TCT06673.1"/>
    </source>
</evidence>
<evidence type="ECO:0000259" key="1">
    <source>
        <dbReference type="Pfam" id="PF01425"/>
    </source>
</evidence>
<dbReference type="RefSeq" id="WP_132030155.1">
    <property type="nucleotide sequence ID" value="NZ_SMAI01000002.1"/>
</dbReference>
<keyword evidence="2" id="KW-0378">Hydrolase</keyword>
<name>A0A4R3M1S1_9HYPH</name>
<evidence type="ECO:0000313" key="3">
    <source>
        <dbReference type="Proteomes" id="UP000294664"/>
    </source>
</evidence>